<name>A0AAE0E8Z1_9ROSI</name>
<comment type="similarity">
    <text evidence="1">Belongs to the serpin family.</text>
</comment>
<dbReference type="InterPro" id="IPR036186">
    <property type="entry name" value="Serpin_sf"/>
</dbReference>
<dbReference type="GO" id="GO:0004867">
    <property type="term" value="F:serine-type endopeptidase inhibitor activity"/>
    <property type="evidence" value="ECO:0007669"/>
    <property type="project" value="InterPro"/>
</dbReference>
<evidence type="ECO:0000313" key="4">
    <source>
        <dbReference type="Proteomes" id="UP001281410"/>
    </source>
</evidence>
<keyword evidence="4" id="KW-1185">Reference proteome</keyword>
<dbReference type="PANTHER" id="PTHR11461">
    <property type="entry name" value="SERINE PROTEASE INHIBITOR, SERPIN"/>
    <property type="match status" value="1"/>
</dbReference>
<dbReference type="EMBL" id="JANJYJ010000004">
    <property type="protein sequence ID" value="KAK3219309.1"/>
    <property type="molecule type" value="Genomic_DNA"/>
</dbReference>
<evidence type="ECO:0000256" key="1">
    <source>
        <dbReference type="ARBA" id="ARBA00009500"/>
    </source>
</evidence>
<dbReference type="SUPFAM" id="SSF56574">
    <property type="entry name" value="Serpins"/>
    <property type="match status" value="1"/>
</dbReference>
<proteinExistence type="inferred from homology"/>
<dbReference type="PANTHER" id="PTHR11461:SF340">
    <property type="entry name" value="SERPIN DOMAIN-CONTAINING PROTEIN"/>
    <property type="match status" value="1"/>
</dbReference>
<dbReference type="InterPro" id="IPR000215">
    <property type="entry name" value="Serpin_fam"/>
</dbReference>
<organism evidence="3 4">
    <name type="scientific">Dipteronia sinensis</name>
    <dbReference type="NCBI Taxonomy" id="43782"/>
    <lineage>
        <taxon>Eukaryota</taxon>
        <taxon>Viridiplantae</taxon>
        <taxon>Streptophyta</taxon>
        <taxon>Embryophyta</taxon>
        <taxon>Tracheophyta</taxon>
        <taxon>Spermatophyta</taxon>
        <taxon>Magnoliopsida</taxon>
        <taxon>eudicotyledons</taxon>
        <taxon>Gunneridae</taxon>
        <taxon>Pentapetalae</taxon>
        <taxon>rosids</taxon>
        <taxon>malvids</taxon>
        <taxon>Sapindales</taxon>
        <taxon>Sapindaceae</taxon>
        <taxon>Hippocastanoideae</taxon>
        <taxon>Acereae</taxon>
        <taxon>Dipteronia</taxon>
    </lineage>
</organism>
<dbReference type="InterPro" id="IPR042185">
    <property type="entry name" value="Serpin_sf_2"/>
</dbReference>
<dbReference type="InterPro" id="IPR042178">
    <property type="entry name" value="Serpin_sf_1"/>
</dbReference>
<dbReference type="Pfam" id="PF00079">
    <property type="entry name" value="Serpin"/>
    <property type="match status" value="1"/>
</dbReference>
<gene>
    <name evidence="3" type="ORF">Dsin_013279</name>
</gene>
<protein>
    <recommendedName>
        <fullName evidence="2">Serpin domain-containing protein</fullName>
    </recommendedName>
</protein>
<dbReference type="Gene3D" id="3.30.497.10">
    <property type="entry name" value="Antithrombin, subunit I, domain 2"/>
    <property type="match status" value="1"/>
</dbReference>
<dbReference type="InterPro" id="IPR023796">
    <property type="entry name" value="Serpin_dom"/>
</dbReference>
<comment type="caution">
    <text evidence="3">The sequence shown here is derived from an EMBL/GenBank/DDBJ whole genome shotgun (WGS) entry which is preliminary data.</text>
</comment>
<reference evidence="3" key="1">
    <citation type="journal article" date="2023" name="Plant J.">
        <title>Genome sequences and population genomics provide insights into the demographic history, inbreeding, and mutation load of two 'living fossil' tree species of Dipteronia.</title>
        <authorList>
            <person name="Feng Y."/>
            <person name="Comes H.P."/>
            <person name="Chen J."/>
            <person name="Zhu S."/>
            <person name="Lu R."/>
            <person name="Zhang X."/>
            <person name="Li P."/>
            <person name="Qiu J."/>
            <person name="Olsen K.M."/>
            <person name="Qiu Y."/>
        </authorList>
    </citation>
    <scope>NUCLEOTIDE SEQUENCE</scope>
    <source>
        <strain evidence="3">NBL</strain>
    </source>
</reference>
<dbReference type="AlphaFoldDB" id="A0AAE0E8Z1"/>
<dbReference type="Proteomes" id="UP001281410">
    <property type="component" value="Unassembled WGS sequence"/>
</dbReference>
<feature type="domain" description="Serpin" evidence="2">
    <location>
        <begin position="1"/>
        <end position="103"/>
    </location>
</feature>
<dbReference type="GO" id="GO:0005615">
    <property type="term" value="C:extracellular space"/>
    <property type="evidence" value="ECO:0007669"/>
    <property type="project" value="InterPro"/>
</dbReference>
<dbReference type="Gene3D" id="2.30.39.10">
    <property type="entry name" value="Alpha-1-antitrypsin, domain 1"/>
    <property type="match status" value="1"/>
</dbReference>
<accession>A0AAE0E8Z1</accession>
<sequence length="125" mass="14788">MYFFLPNQVNGLENLVNKFKSDRGFFSQQFMLSREDIPLWIPRFKFSYVFEVKKTMVELGLELPFDDSKAEITEMVLDIPYPLYVLEIYHKSYIEVNEGGTEFCGELKCYYDDAMFKASNTKLRS</sequence>
<evidence type="ECO:0000259" key="2">
    <source>
        <dbReference type="Pfam" id="PF00079"/>
    </source>
</evidence>
<evidence type="ECO:0000313" key="3">
    <source>
        <dbReference type="EMBL" id="KAK3219309.1"/>
    </source>
</evidence>